<reference evidence="2" key="3">
    <citation type="submission" date="2020-02" db="EMBL/GenBank/DDBJ databases">
        <authorList>
            <person name="Littmann E."/>
            <person name="Sorbara M."/>
        </authorList>
    </citation>
    <scope>NUCLEOTIDE SEQUENCE</scope>
    <source>
        <strain evidence="2">MSK.10.16</strain>
    </source>
</reference>
<protein>
    <submittedName>
        <fullName evidence="1">Uncharacterized protein</fullName>
    </submittedName>
</protein>
<gene>
    <name evidence="1" type="ORF">ERS852408_02775</name>
    <name evidence="2" type="ORF">G4332_04380</name>
</gene>
<evidence type="ECO:0000313" key="3">
    <source>
        <dbReference type="Proteomes" id="UP000095380"/>
    </source>
</evidence>
<dbReference type="EMBL" id="JAAIOD010000004">
    <property type="protein sequence ID" value="NSE57363.1"/>
    <property type="molecule type" value="Genomic_DNA"/>
</dbReference>
<name>A0A174HCJ1_9FIRM</name>
<reference evidence="2" key="2">
    <citation type="journal article" date="2020" name="Cell Host Microbe">
        <title>Functional and Genomic Variation between Human-Derived Isolates of Lachnospiraceae Reveals Inter- and Intra-Species Diversity.</title>
        <authorList>
            <person name="Sorbara M.T."/>
            <person name="Littmann E.R."/>
            <person name="Fontana E."/>
            <person name="Moody T.U."/>
            <person name="Kohout C.E."/>
            <person name="Gjonbalaj M."/>
            <person name="Eaton V."/>
            <person name="Seok R."/>
            <person name="Leiner I.M."/>
            <person name="Pamer E.G."/>
        </authorList>
    </citation>
    <scope>NUCLEOTIDE SEQUENCE</scope>
    <source>
        <strain evidence="2">MSK.10.16</strain>
    </source>
</reference>
<proteinExistence type="predicted"/>
<evidence type="ECO:0000313" key="1">
    <source>
        <dbReference type="EMBL" id="CUO70898.1"/>
    </source>
</evidence>
<dbReference type="RefSeq" id="WP_055195772.1">
    <property type="nucleotide sequence ID" value="NZ_CYYM01000028.1"/>
</dbReference>
<dbReference type="Proteomes" id="UP000724058">
    <property type="component" value="Unassembled WGS sequence"/>
</dbReference>
<dbReference type="AlphaFoldDB" id="A0A174HCJ1"/>
<dbReference type="EMBL" id="CYYM01000028">
    <property type="protein sequence ID" value="CUO70898.1"/>
    <property type="molecule type" value="Genomic_DNA"/>
</dbReference>
<organism evidence="1 3">
    <name type="scientific">Dorea longicatena</name>
    <dbReference type="NCBI Taxonomy" id="88431"/>
    <lineage>
        <taxon>Bacteria</taxon>
        <taxon>Bacillati</taxon>
        <taxon>Bacillota</taxon>
        <taxon>Clostridia</taxon>
        <taxon>Lachnospirales</taxon>
        <taxon>Lachnospiraceae</taxon>
        <taxon>Dorea</taxon>
    </lineage>
</organism>
<sequence length="173" mass="20164">MRKSGIYQYYVEGEDERSLLNTLKLDLRCIESGKIDKFNVIQSRFTTARMRTLKTGTTVVLVYDTDVEMNTKILDENIAFLKRQKGIKEVICIPQVRNLEDELVRACNIKNIVDLTKSLTKADYKRDLINCSNLSDRLKKCKFDITKIWAEIPKNNFKKYGNDSEKIKIKSKK</sequence>
<accession>A0A174HCJ1</accession>
<dbReference type="Proteomes" id="UP000095380">
    <property type="component" value="Unassembled WGS sequence"/>
</dbReference>
<evidence type="ECO:0000313" key="2">
    <source>
        <dbReference type="EMBL" id="NSE57363.1"/>
    </source>
</evidence>
<reference evidence="1 3" key="1">
    <citation type="submission" date="2015-09" db="EMBL/GenBank/DDBJ databases">
        <authorList>
            <consortium name="Pathogen Informatics"/>
        </authorList>
    </citation>
    <scope>NUCLEOTIDE SEQUENCE [LARGE SCALE GENOMIC DNA]</scope>
    <source>
        <strain evidence="1 3">2789STDY5608851</strain>
    </source>
</reference>